<feature type="transmembrane region" description="Helical" evidence="2">
    <location>
        <begin position="98"/>
        <end position="120"/>
    </location>
</feature>
<accession>A0A1X6NIY1</accession>
<keyword evidence="4" id="KW-1185">Reference proteome</keyword>
<gene>
    <name evidence="3" type="ORF">BU14_2542s0001</name>
</gene>
<feature type="region of interest" description="Disordered" evidence="1">
    <location>
        <begin position="218"/>
        <end position="247"/>
    </location>
</feature>
<keyword evidence="2" id="KW-0472">Membrane</keyword>
<evidence type="ECO:0000313" key="3">
    <source>
        <dbReference type="EMBL" id="OSX68581.1"/>
    </source>
</evidence>
<feature type="transmembrane region" description="Helical" evidence="2">
    <location>
        <begin position="36"/>
        <end position="54"/>
    </location>
</feature>
<evidence type="ECO:0000256" key="1">
    <source>
        <dbReference type="SAM" id="MobiDB-lite"/>
    </source>
</evidence>
<evidence type="ECO:0000313" key="4">
    <source>
        <dbReference type="Proteomes" id="UP000218209"/>
    </source>
</evidence>
<protein>
    <submittedName>
        <fullName evidence="3">Uncharacterized protein</fullName>
    </submittedName>
</protein>
<sequence length="247" mass="26280">MISYIAYWVVILCVFGYIQRDVILRKRSATATLIRWTSPTLAVSGLVGFIYAMGNRSWNGILLTTLTLLVGTTAAVAAFDSAGGLVSGLKPLRRPMMLVSAVGFTVIAILDVCITLAQLICEERSCSLPKFLHWGLILTEEWATRGNLGLSKDLTYGQGRGYVYVAVLTLSLALTIFLCGVHAFGSYRFAVNLDGAGDYIYDDAGEVDAEEAKLAPLAGEEDMTGSSEGAADAPLVPTAPMGPIATA</sequence>
<keyword evidence="2" id="KW-1133">Transmembrane helix</keyword>
<feature type="transmembrane region" description="Helical" evidence="2">
    <location>
        <begin position="162"/>
        <end position="184"/>
    </location>
</feature>
<dbReference type="AlphaFoldDB" id="A0A1X6NIY1"/>
<keyword evidence="2" id="KW-0812">Transmembrane</keyword>
<proteinExistence type="predicted"/>
<name>A0A1X6NIY1_PORUM</name>
<feature type="transmembrane region" description="Helical" evidence="2">
    <location>
        <begin position="60"/>
        <end position="86"/>
    </location>
</feature>
<reference evidence="3 4" key="1">
    <citation type="submission" date="2017-03" db="EMBL/GenBank/DDBJ databases">
        <title>WGS assembly of Porphyra umbilicalis.</title>
        <authorList>
            <person name="Brawley S.H."/>
            <person name="Blouin N.A."/>
            <person name="Ficko-Blean E."/>
            <person name="Wheeler G.L."/>
            <person name="Lohr M."/>
            <person name="Goodson H.V."/>
            <person name="Jenkins J.W."/>
            <person name="Blaby-Haas C.E."/>
            <person name="Helliwell K.E."/>
            <person name="Chan C."/>
            <person name="Marriage T."/>
            <person name="Bhattacharya D."/>
            <person name="Klein A.S."/>
            <person name="Badis Y."/>
            <person name="Brodie J."/>
            <person name="Cao Y."/>
            <person name="Collen J."/>
            <person name="Dittami S.M."/>
            <person name="Gachon C.M."/>
            <person name="Green B.R."/>
            <person name="Karpowicz S."/>
            <person name="Kim J.W."/>
            <person name="Kudahl U."/>
            <person name="Lin S."/>
            <person name="Michel G."/>
            <person name="Mittag M."/>
            <person name="Olson B.J."/>
            <person name="Pangilinan J."/>
            <person name="Peng Y."/>
            <person name="Qiu H."/>
            <person name="Shu S."/>
            <person name="Singer J.T."/>
            <person name="Smith A.G."/>
            <person name="Sprecher B.N."/>
            <person name="Wagner V."/>
            <person name="Wang W."/>
            <person name="Wang Z.-Y."/>
            <person name="Yan J."/>
            <person name="Yarish C."/>
            <person name="Zoeuner-Riek S."/>
            <person name="Zhuang Y."/>
            <person name="Zou Y."/>
            <person name="Lindquist E.A."/>
            <person name="Grimwood J."/>
            <person name="Barry K."/>
            <person name="Rokhsar D.S."/>
            <person name="Schmutz J."/>
            <person name="Stiller J.W."/>
            <person name="Grossman A.R."/>
            <person name="Prochnik S.E."/>
        </authorList>
    </citation>
    <scope>NUCLEOTIDE SEQUENCE [LARGE SCALE GENOMIC DNA]</scope>
    <source>
        <strain evidence="3">4086291</strain>
    </source>
</reference>
<dbReference type="Proteomes" id="UP000218209">
    <property type="component" value="Unassembled WGS sequence"/>
</dbReference>
<evidence type="ECO:0000256" key="2">
    <source>
        <dbReference type="SAM" id="Phobius"/>
    </source>
</evidence>
<dbReference type="OrthoDB" id="4364at2759"/>
<dbReference type="EMBL" id="KV920331">
    <property type="protein sequence ID" value="OSX68581.1"/>
    <property type="molecule type" value="Genomic_DNA"/>
</dbReference>
<feature type="transmembrane region" description="Helical" evidence="2">
    <location>
        <begin position="6"/>
        <end position="24"/>
    </location>
</feature>
<organism evidence="3 4">
    <name type="scientific">Porphyra umbilicalis</name>
    <name type="common">Purple laver</name>
    <name type="synonym">Red alga</name>
    <dbReference type="NCBI Taxonomy" id="2786"/>
    <lineage>
        <taxon>Eukaryota</taxon>
        <taxon>Rhodophyta</taxon>
        <taxon>Bangiophyceae</taxon>
        <taxon>Bangiales</taxon>
        <taxon>Bangiaceae</taxon>
        <taxon>Porphyra</taxon>
    </lineage>
</organism>